<name>A0A7C8MNE4_9PEZI</name>
<evidence type="ECO:0000313" key="2">
    <source>
        <dbReference type="Proteomes" id="UP000481858"/>
    </source>
</evidence>
<proteinExistence type="predicted"/>
<dbReference type="EMBL" id="WUBL01000113">
    <property type="protein sequence ID" value="KAF2965511.1"/>
    <property type="molecule type" value="Genomic_DNA"/>
</dbReference>
<gene>
    <name evidence="1" type="ORF">GQX73_g8050</name>
</gene>
<dbReference type="AlphaFoldDB" id="A0A7C8MNE4"/>
<dbReference type="InParanoid" id="A0A7C8MNE4"/>
<dbReference type="OrthoDB" id="4606026at2759"/>
<sequence>MRFSLFAIGASAAALAPRETYGTWNVHVQSPVCHVTYGCRQIFNIDGKGDSATGRPSILFAGCALGAGCTVDVDQWGGTAYKLIHRLNEPEGYLTVTQTYWDETNEYKASGSVPFTGDAGEYTITITKVVSSPK</sequence>
<keyword evidence="2" id="KW-1185">Reference proteome</keyword>
<organism evidence="1 2">
    <name type="scientific">Xylaria multiplex</name>
    <dbReference type="NCBI Taxonomy" id="323545"/>
    <lineage>
        <taxon>Eukaryota</taxon>
        <taxon>Fungi</taxon>
        <taxon>Dikarya</taxon>
        <taxon>Ascomycota</taxon>
        <taxon>Pezizomycotina</taxon>
        <taxon>Sordariomycetes</taxon>
        <taxon>Xylariomycetidae</taxon>
        <taxon>Xylariales</taxon>
        <taxon>Xylariaceae</taxon>
        <taxon>Xylaria</taxon>
    </lineage>
</organism>
<comment type="caution">
    <text evidence="1">The sequence shown here is derived from an EMBL/GenBank/DDBJ whole genome shotgun (WGS) entry which is preliminary data.</text>
</comment>
<evidence type="ECO:0000313" key="1">
    <source>
        <dbReference type="EMBL" id="KAF2965511.1"/>
    </source>
</evidence>
<protein>
    <submittedName>
        <fullName evidence="1">Uncharacterized protein</fullName>
    </submittedName>
</protein>
<accession>A0A7C8MNE4</accession>
<dbReference type="Proteomes" id="UP000481858">
    <property type="component" value="Unassembled WGS sequence"/>
</dbReference>
<reference evidence="1 2" key="1">
    <citation type="submission" date="2019-12" db="EMBL/GenBank/DDBJ databases">
        <title>Draft genome sequence of the ascomycete Xylaria multiplex DSM 110363.</title>
        <authorList>
            <person name="Buettner E."/>
            <person name="Kellner H."/>
        </authorList>
    </citation>
    <scope>NUCLEOTIDE SEQUENCE [LARGE SCALE GENOMIC DNA]</scope>
    <source>
        <strain evidence="1 2">DSM 110363</strain>
    </source>
</reference>